<keyword evidence="5 7" id="KW-1133">Transmembrane helix</keyword>
<dbReference type="SUPFAM" id="SSF52540">
    <property type="entry name" value="P-loop containing nucleoside triphosphate hydrolases"/>
    <property type="match status" value="1"/>
</dbReference>
<dbReference type="CDD" id="cd07346">
    <property type="entry name" value="ABC_6TM_exporters"/>
    <property type="match status" value="1"/>
</dbReference>
<dbReference type="EMBL" id="FRAD01000008">
    <property type="protein sequence ID" value="SHJ86052.1"/>
    <property type="molecule type" value="Genomic_DNA"/>
</dbReference>
<dbReference type="PROSITE" id="PS50893">
    <property type="entry name" value="ABC_TRANSPORTER_2"/>
    <property type="match status" value="1"/>
</dbReference>
<dbReference type="GO" id="GO:0016887">
    <property type="term" value="F:ATP hydrolysis activity"/>
    <property type="evidence" value="ECO:0007669"/>
    <property type="project" value="InterPro"/>
</dbReference>
<evidence type="ECO:0000256" key="5">
    <source>
        <dbReference type="ARBA" id="ARBA00022989"/>
    </source>
</evidence>
<name>A0A1M6MRL0_9CLOT</name>
<evidence type="ECO:0000313" key="11">
    <source>
        <dbReference type="Proteomes" id="UP000183952"/>
    </source>
</evidence>
<dbReference type="InterPro" id="IPR039421">
    <property type="entry name" value="Type_1_exporter"/>
</dbReference>
<dbReference type="GO" id="GO:0005886">
    <property type="term" value="C:plasma membrane"/>
    <property type="evidence" value="ECO:0007669"/>
    <property type="project" value="UniProtKB-SubCell"/>
</dbReference>
<keyword evidence="6 7" id="KW-0472">Membrane</keyword>
<protein>
    <submittedName>
        <fullName evidence="10">ABC-type multidrug transport system, ATPase and permease component</fullName>
    </submittedName>
</protein>
<feature type="domain" description="ABC transporter" evidence="8">
    <location>
        <begin position="328"/>
        <end position="539"/>
    </location>
</feature>
<dbReference type="Pfam" id="PF00664">
    <property type="entry name" value="ABC_membrane"/>
    <property type="match status" value="1"/>
</dbReference>
<evidence type="ECO:0000256" key="6">
    <source>
        <dbReference type="ARBA" id="ARBA00023136"/>
    </source>
</evidence>
<proteinExistence type="predicted"/>
<dbReference type="SMART" id="SM00382">
    <property type="entry name" value="AAA"/>
    <property type="match status" value="1"/>
</dbReference>
<dbReference type="SUPFAM" id="SSF90123">
    <property type="entry name" value="ABC transporter transmembrane region"/>
    <property type="match status" value="1"/>
</dbReference>
<feature type="transmembrane region" description="Helical" evidence="7">
    <location>
        <begin position="12"/>
        <end position="29"/>
    </location>
</feature>
<dbReference type="Pfam" id="PF00005">
    <property type="entry name" value="ABC_tran"/>
    <property type="match status" value="1"/>
</dbReference>
<evidence type="ECO:0000259" key="8">
    <source>
        <dbReference type="PROSITE" id="PS50893"/>
    </source>
</evidence>
<keyword evidence="4" id="KW-0067">ATP-binding</keyword>
<dbReference type="GO" id="GO:0140359">
    <property type="term" value="F:ABC-type transporter activity"/>
    <property type="evidence" value="ECO:0007669"/>
    <property type="project" value="InterPro"/>
</dbReference>
<feature type="transmembrane region" description="Helical" evidence="7">
    <location>
        <begin position="49"/>
        <end position="72"/>
    </location>
</feature>
<dbReference type="GO" id="GO:0034040">
    <property type="term" value="F:ATPase-coupled lipid transmembrane transporter activity"/>
    <property type="evidence" value="ECO:0007669"/>
    <property type="project" value="TreeGrafter"/>
</dbReference>
<feature type="transmembrane region" description="Helical" evidence="7">
    <location>
        <begin position="153"/>
        <end position="171"/>
    </location>
</feature>
<keyword evidence="2 7" id="KW-0812">Transmembrane</keyword>
<organism evidence="10 11">
    <name type="scientific">Hathewaya proteolytica DSM 3090</name>
    <dbReference type="NCBI Taxonomy" id="1121331"/>
    <lineage>
        <taxon>Bacteria</taxon>
        <taxon>Bacillati</taxon>
        <taxon>Bacillota</taxon>
        <taxon>Clostridia</taxon>
        <taxon>Eubacteriales</taxon>
        <taxon>Clostridiaceae</taxon>
        <taxon>Hathewaya</taxon>
    </lineage>
</organism>
<dbReference type="PANTHER" id="PTHR24221:SF654">
    <property type="entry name" value="ATP-BINDING CASSETTE SUB-FAMILY B MEMBER 6"/>
    <property type="match status" value="1"/>
</dbReference>
<keyword evidence="11" id="KW-1185">Reference proteome</keyword>
<dbReference type="CDD" id="cd03228">
    <property type="entry name" value="ABCC_MRP_Like"/>
    <property type="match status" value="1"/>
</dbReference>
<dbReference type="OrthoDB" id="2205188at2"/>
<comment type="subcellular location">
    <subcellularLocation>
        <location evidence="1">Cell membrane</location>
        <topology evidence="1">Multi-pass membrane protein</topology>
    </subcellularLocation>
</comment>
<feature type="domain" description="ABC transmembrane type-1" evidence="9">
    <location>
        <begin position="18"/>
        <end position="295"/>
    </location>
</feature>
<dbReference type="InterPro" id="IPR011527">
    <property type="entry name" value="ABC1_TM_dom"/>
</dbReference>
<dbReference type="InterPro" id="IPR003439">
    <property type="entry name" value="ABC_transporter-like_ATP-bd"/>
</dbReference>
<dbReference type="PROSITE" id="PS50929">
    <property type="entry name" value="ABC_TM1F"/>
    <property type="match status" value="1"/>
</dbReference>
<sequence>MKKYILNVKKYIIMELMLGILAAICVGFIPNCEKLLLDNIALLQNRGALINIILLFAACGILGCIFSYMSSLMNIKWTSSMRCRLQTDFFDALADTSYEEFKKKAVGDYVSMETNNTDVVVDEYIKPFLNMVQAILKVIVYAIIMFLCIDWKISLLIFALSFFTIFIPKIFEKKNKKLGQLFMKATENYTTSVKDYLEGIKLINNKTRRAIIEQHNHVVNKTISQKIKSGTFVIFSMCMEVTGIKIVELIVFIFVVILLLKGQMTAGMALAVFTYSSYFVSPLQDTLNSINSINSRKGIAKEYMETMEHYNTHKIRNCGINDHKKCIECFKNSIKFENVCIQREQFKMDHINLEFEKGKKYVIIGHSGSGKTTILNLLMGYEKLDSGCIKIDGNSIEESNTDGIMGCISQKDHIFSDSFKNNVTVFGSYGEEQIEKGTLSSYGGILQKICHKSDCSDLSGGEKQITSLLRALTADKDIILMDEPFSDLDVVTYKKAMDTVMELEDKTIIMVTHNLDENLQRFDKIISMDNGKVIEERQLS</sequence>
<dbReference type="InterPro" id="IPR036640">
    <property type="entry name" value="ABC1_TM_sf"/>
</dbReference>
<evidence type="ECO:0000313" key="10">
    <source>
        <dbReference type="EMBL" id="SHJ86052.1"/>
    </source>
</evidence>
<dbReference type="InterPro" id="IPR027417">
    <property type="entry name" value="P-loop_NTPase"/>
</dbReference>
<feature type="transmembrane region" description="Helical" evidence="7">
    <location>
        <begin position="232"/>
        <end position="260"/>
    </location>
</feature>
<dbReference type="AlphaFoldDB" id="A0A1M6MRL0"/>
<feature type="transmembrane region" description="Helical" evidence="7">
    <location>
        <begin position="128"/>
        <end position="147"/>
    </location>
</feature>
<evidence type="ECO:0000256" key="3">
    <source>
        <dbReference type="ARBA" id="ARBA00022741"/>
    </source>
</evidence>
<accession>A0A1M6MRL0</accession>
<reference evidence="10 11" key="1">
    <citation type="submission" date="2016-11" db="EMBL/GenBank/DDBJ databases">
        <authorList>
            <person name="Jaros S."/>
            <person name="Januszkiewicz K."/>
            <person name="Wedrychowicz H."/>
        </authorList>
    </citation>
    <scope>NUCLEOTIDE SEQUENCE [LARGE SCALE GENOMIC DNA]</scope>
    <source>
        <strain evidence="10 11">DSM 3090</strain>
    </source>
</reference>
<evidence type="ECO:0000256" key="1">
    <source>
        <dbReference type="ARBA" id="ARBA00004651"/>
    </source>
</evidence>
<dbReference type="GO" id="GO:0005524">
    <property type="term" value="F:ATP binding"/>
    <property type="evidence" value="ECO:0007669"/>
    <property type="project" value="UniProtKB-KW"/>
</dbReference>
<dbReference type="Gene3D" id="3.40.50.300">
    <property type="entry name" value="P-loop containing nucleotide triphosphate hydrolases"/>
    <property type="match status" value="1"/>
</dbReference>
<evidence type="ECO:0000256" key="4">
    <source>
        <dbReference type="ARBA" id="ARBA00022840"/>
    </source>
</evidence>
<evidence type="ECO:0000256" key="7">
    <source>
        <dbReference type="SAM" id="Phobius"/>
    </source>
</evidence>
<dbReference type="Proteomes" id="UP000183952">
    <property type="component" value="Unassembled WGS sequence"/>
</dbReference>
<evidence type="ECO:0000256" key="2">
    <source>
        <dbReference type="ARBA" id="ARBA00022692"/>
    </source>
</evidence>
<dbReference type="InterPro" id="IPR003593">
    <property type="entry name" value="AAA+_ATPase"/>
</dbReference>
<gene>
    <name evidence="10" type="ORF">SAMN02745248_01133</name>
</gene>
<dbReference type="PANTHER" id="PTHR24221">
    <property type="entry name" value="ATP-BINDING CASSETTE SUB-FAMILY B"/>
    <property type="match status" value="1"/>
</dbReference>
<dbReference type="STRING" id="1121331.SAMN02745248_01133"/>
<keyword evidence="3" id="KW-0547">Nucleotide-binding</keyword>
<evidence type="ECO:0000259" key="9">
    <source>
        <dbReference type="PROSITE" id="PS50929"/>
    </source>
</evidence>
<dbReference type="Gene3D" id="1.20.1560.10">
    <property type="entry name" value="ABC transporter type 1, transmembrane domain"/>
    <property type="match status" value="1"/>
</dbReference>
<dbReference type="RefSeq" id="WP_072903154.1">
    <property type="nucleotide sequence ID" value="NZ_FRAD01000008.1"/>
</dbReference>